<dbReference type="RefSeq" id="XP_003889566.1">
    <property type="nucleotide sequence ID" value="XM_003889517.1"/>
</dbReference>
<dbReference type="KEGG" id="pgr:PGTG_21764"/>
<accession>H6QSE8</accession>
<dbReference type="HOGENOM" id="CLU_2905213_0_0_1"/>
<sequence length="62" mass="7271">MVMGTGRWRKVMPQQDRQSISLQLTAIRTRMKVTGRLPDPNMRMRSRSRVRRPISIRAGFSN</sequence>
<dbReference type="VEuPathDB" id="FungiDB:PGTG_21764"/>
<name>H6QSE8_PUCGT</name>
<dbReference type="GeneID" id="13542729"/>
<dbReference type="EMBL" id="DS178293">
    <property type="protein sequence ID" value="EHS63678.1"/>
    <property type="molecule type" value="Genomic_DNA"/>
</dbReference>
<dbReference type="InParanoid" id="H6QSE8"/>
<evidence type="ECO:0000313" key="1">
    <source>
        <dbReference type="EMBL" id="EHS63678.1"/>
    </source>
</evidence>
<dbReference type="Proteomes" id="UP000008783">
    <property type="component" value="Unassembled WGS sequence"/>
</dbReference>
<protein>
    <submittedName>
        <fullName evidence="1">Uncharacterized protein</fullName>
    </submittedName>
</protein>
<organism evidence="1 2">
    <name type="scientific">Puccinia graminis f. sp. tritici (strain CRL 75-36-700-3 / race SCCL)</name>
    <name type="common">Black stem rust fungus</name>
    <dbReference type="NCBI Taxonomy" id="418459"/>
    <lineage>
        <taxon>Eukaryota</taxon>
        <taxon>Fungi</taxon>
        <taxon>Dikarya</taxon>
        <taxon>Basidiomycota</taxon>
        <taxon>Pucciniomycotina</taxon>
        <taxon>Pucciniomycetes</taxon>
        <taxon>Pucciniales</taxon>
        <taxon>Pucciniaceae</taxon>
        <taxon>Puccinia</taxon>
    </lineage>
</organism>
<dbReference type="AlphaFoldDB" id="H6QSE8"/>
<proteinExistence type="predicted"/>
<keyword evidence="2" id="KW-1185">Reference proteome</keyword>
<gene>
    <name evidence="1" type="ORF">PGTG_21764</name>
</gene>
<evidence type="ECO:0000313" key="2">
    <source>
        <dbReference type="Proteomes" id="UP000008783"/>
    </source>
</evidence>
<reference evidence="2" key="1">
    <citation type="journal article" date="2011" name="Proc. Natl. Acad. Sci. U.S.A.">
        <title>Obligate biotrophy features unraveled by the genomic analysis of rust fungi.</title>
        <authorList>
            <person name="Duplessis S."/>
            <person name="Cuomo C.A."/>
            <person name="Lin Y.-C."/>
            <person name="Aerts A."/>
            <person name="Tisserant E."/>
            <person name="Veneault-Fourrey C."/>
            <person name="Joly D.L."/>
            <person name="Hacquard S."/>
            <person name="Amselem J."/>
            <person name="Cantarel B.L."/>
            <person name="Chiu R."/>
            <person name="Coutinho P.M."/>
            <person name="Feau N."/>
            <person name="Field M."/>
            <person name="Frey P."/>
            <person name="Gelhaye E."/>
            <person name="Goldberg J."/>
            <person name="Grabherr M.G."/>
            <person name="Kodira C.D."/>
            <person name="Kohler A."/>
            <person name="Kuees U."/>
            <person name="Lindquist E.A."/>
            <person name="Lucas S.M."/>
            <person name="Mago R."/>
            <person name="Mauceli E."/>
            <person name="Morin E."/>
            <person name="Murat C."/>
            <person name="Pangilinan J.L."/>
            <person name="Park R."/>
            <person name="Pearson M."/>
            <person name="Quesneville H."/>
            <person name="Rouhier N."/>
            <person name="Sakthikumar S."/>
            <person name="Salamov A.A."/>
            <person name="Schmutz J."/>
            <person name="Selles B."/>
            <person name="Shapiro H."/>
            <person name="Tanguay P."/>
            <person name="Tuskan G.A."/>
            <person name="Henrissat B."/>
            <person name="Van de Peer Y."/>
            <person name="Rouze P."/>
            <person name="Ellis J.G."/>
            <person name="Dodds P.N."/>
            <person name="Schein J.E."/>
            <person name="Zhong S."/>
            <person name="Hamelin R.C."/>
            <person name="Grigoriev I.V."/>
            <person name="Szabo L.J."/>
            <person name="Martin F."/>
        </authorList>
    </citation>
    <scope>NUCLEOTIDE SEQUENCE [LARGE SCALE GENOMIC DNA]</scope>
    <source>
        <strain evidence="2">CRL 75-36-700-3 / race SCCL</strain>
    </source>
</reference>